<feature type="region of interest" description="Disordered" evidence="1">
    <location>
        <begin position="1"/>
        <end position="28"/>
    </location>
</feature>
<dbReference type="EMBL" id="ANFO01001249">
    <property type="protein sequence ID" value="KGQ03287.1"/>
    <property type="molecule type" value="Genomic_DNA"/>
</dbReference>
<gene>
    <name evidence="2" type="ORF">BBAD15_g11485</name>
</gene>
<feature type="compositionally biased region" description="Low complexity" evidence="1">
    <location>
        <begin position="12"/>
        <end position="26"/>
    </location>
</feature>
<comment type="caution">
    <text evidence="2">The sequence shown here is derived from an EMBL/GenBank/DDBJ whole genome shotgun (WGS) entry which is preliminary data.</text>
</comment>
<accession>A0A0A2VAD9</accession>
<organism evidence="2 3">
    <name type="scientific">Beauveria bassiana D1-5</name>
    <dbReference type="NCBI Taxonomy" id="1245745"/>
    <lineage>
        <taxon>Eukaryota</taxon>
        <taxon>Fungi</taxon>
        <taxon>Dikarya</taxon>
        <taxon>Ascomycota</taxon>
        <taxon>Pezizomycotina</taxon>
        <taxon>Sordariomycetes</taxon>
        <taxon>Hypocreomycetidae</taxon>
        <taxon>Hypocreales</taxon>
        <taxon>Cordycipitaceae</taxon>
        <taxon>Beauveria</taxon>
    </lineage>
</organism>
<dbReference type="Proteomes" id="UP000030106">
    <property type="component" value="Unassembled WGS sequence"/>
</dbReference>
<evidence type="ECO:0000313" key="3">
    <source>
        <dbReference type="Proteomes" id="UP000030106"/>
    </source>
</evidence>
<name>A0A0A2VAD9_BEABA</name>
<evidence type="ECO:0000313" key="2">
    <source>
        <dbReference type="EMBL" id="KGQ03287.1"/>
    </source>
</evidence>
<proteinExistence type="predicted"/>
<feature type="compositionally biased region" description="Polar residues" evidence="1">
    <location>
        <begin position="1"/>
        <end position="11"/>
    </location>
</feature>
<dbReference type="AlphaFoldDB" id="A0A0A2VAD9"/>
<reference evidence="2 3" key="1">
    <citation type="submission" date="2012-10" db="EMBL/GenBank/DDBJ databases">
        <title>Genome sequencing and analysis of entomopathogenic fungi Beauveria bassiana D1-5.</title>
        <authorList>
            <person name="Li Q."/>
            <person name="Wang L."/>
            <person name="Zhang Z."/>
            <person name="Wang Q."/>
            <person name="Ren J."/>
            <person name="Wang M."/>
            <person name="Xu W."/>
            <person name="Wang J."/>
            <person name="Lu Y."/>
            <person name="Du Q."/>
            <person name="Sun Z."/>
        </authorList>
    </citation>
    <scope>NUCLEOTIDE SEQUENCE [LARGE SCALE GENOMIC DNA]</scope>
    <source>
        <strain evidence="2 3">D1-5</strain>
    </source>
</reference>
<dbReference type="HOGENOM" id="CLU_2276973_0_0_1"/>
<protein>
    <submittedName>
        <fullName evidence="2">Uncharacterized protein</fullName>
    </submittedName>
</protein>
<sequence length="103" mass="10916">MTRTNQANLCKSGSQSCSDSDTLSSETDVDSAGSLLDFVVDGDESVGGDYLPNSETASIALMQSGLRLQISDTLDLVILELIRLRDFLHEGDAVETAESGTNT</sequence>
<evidence type="ECO:0000256" key="1">
    <source>
        <dbReference type="SAM" id="MobiDB-lite"/>
    </source>
</evidence>